<feature type="chain" id="PRO_5042270785" description="DUF7371 domain-containing protein" evidence="2">
    <location>
        <begin position="24"/>
        <end position="454"/>
    </location>
</feature>
<evidence type="ECO:0000256" key="2">
    <source>
        <dbReference type="SAM" id="SignalP"/>
    </source>
</evidence>
<dbReference type="Proteomes" id="UP001201980">
    <property type="component" value="Unassembled WGS sequence"/>
</dbReference>
<proteinExistence type="predicted"/>
<dbReference type="EMBL" id="JAKWBI020000050">
    <property type="protein sequence ID" value="KAJ2904555.1"/>
    <property type="molecule type" value="Genomic_DNA"/>
</dbReference>
<name>A0AAD5RWG8_9PEZI</name>
<dbReference type="Pfam" id="PF24086">
    <property type="entry name" value="DUF7371"/>
    <property type="match status" value="1"/>
</dbReference>
<evidence type="ECO:0000313" key="5">
    <source>
        <dbReference type="Proteomes" id="UP001201980"/>
    </source>
</evidence>
<sequence length="454" mass="48205">MRSPCTASFPALLGLLVPALVYAVDMGNHDENSDLWDMRPIVTITKSTTFCSLCVTINTTMLPDTTTSTVFWTSSMPVSATEAASTGMVEETSSMTSTDSIVLTLTSTFPTTTNIDQATPTLITPPMYSAPMDTATYVPGPSKVSDSAYTPMDTSIGAPDPTDQPDPVSTPQWATPQGNPGGDGDIVTSATSTSTGGYGYPPQTLITSVTSSSAASETFPGGATDVPQPTVCPSANSRDVGNFTLAFDDIHFKAPPPLKSPYRRFWFSPGFFLHPSPPSPFSASSGSHLVSFTARELLGGNTSVEVPKDTGAISVGSKMPQMCMRFNFYTISLGCQSSGGPCDFKLTARRVRREGWGEGTVAEQRFSTPACIDPDGCELVPIWLDDSFTNLTSLWVSGKVANRTVIWWADDIGLGWADNTCEATDCRATVPSKETRGKGRGSRIVGVTRSASLF</sequence>
<feature type="region of interest" description="Disordered" evidence="1">
    <location>
        <begin position="144"/>
        <end position="233"/>
    </location>
</feature>
<gene>
    <name evidence="4" type="ORF">MKZ38_007754</name>
</gene>
<organism evidence="4 5">
    <name type="scientific">Zalerion maritima</name>
    <dbReference type="NCBI Taxonomy" id="339359"/>
    <lineage>
        <taxon>Eukaryota</taxon>
        <taxon>Fungi</taxon>
        <taxon>Dikarya</taxon>
        <taxon>Ascomycota</taxon>
        <taxon>Pezizomycotina</taxon>
        <taxon>Sordariomycetes</taxon>
        <taxon>Lulworthiomycetidae</taxon>
        <taxon>Lulworthiales</taxon>
        <taxon>Lulworthiaceae</taxon>
        <taxon>Zalerion</taxon>
    </lineage>
</organism>
<reference evidence="4" key="1">
    <citation type="submission" date="2022-07" db="EMBL/GenBank/DDBJ databases">
        <title>Draft genome sequence of Zalerion maritima ATCC 34329, a (micro)plastics degrading marine fungus.</title>
        <authorList>
            <person name="Paco A."/>
            <person name="Goncalves M.F.M."/>
            <person name="Rocha-Santos T.A.P."/>
            <person name="Alves A."/>
        </authorList>
    </citation>
    <scope>NUCLEOTIDE SEQUENCE</scope>
    <source>
        <strain evidence="4">ATCC 34329</strain>
    </source>
</reference>
<dbReference type="InterPro" id="IPR055795">
    <property type="entry name" value="DUF7371"/>
</dbReference>
<evidence type="ECO:0000256" key="1">
    <source>
        <dbReference type="SAM" id="MobiDB-lite"/>
    </source>
</evidence>
<evidence type="ECO:0000259" key="3">
    <source>
        <dbReference type="Pfam" id="PF24086"/>
    </source>
</evidence>
<feature type="domain" description="DUF7371" evidence="3">
    <location>
        <begin position="240"/>
        <end position="427"/>
    </location>
</feature>
<keyword evidence="2" id="KW-0732">Signal</keyword>
<evidence type="ECO:0000313" key="4">
    <source>
        <dbReference type="EMBL" id="KAJ2904555.1"/>
    </source>
</evidence>
<feature type="signal peptide" evidence="2">
    <location>
        <begin position="1"/>
        <end position="23"/>
    </location>
</feature>
<dbReference type="AlphaFoldDB" id="A0AAD5RWG8"/>
<protein>
    <recommendedName>
        <fullName evidence="3">DUF7371 domain-containing protein</fullName>
    </recommendedName>
</protein>
<feature type="compositionally biased region" description="Polar residues" evidence="1">
    <location>
        <begin position="167"/>
        <end position="178"/>
    </location>
</feature>
<keyword evidence="5" id="KW-1185">Reference proteome</keyword>
<comment type="caution">
    <text evidence="4">The sequence shown here is derived from an EMBL/GenBank/DDBJ whole genome shotgun (WGS) entry which is preliminary data.</text>
</comment>
<accession>A0AAD5RWG8</accession>
<feature type="compositionally biased region" description="Low complexity" evidence="1">
    <location>
        <begin position="207"/>
        <end position="216"/>
    </location>
</feature>